<dbReference type="PANTHER" id="PTHR46659">
    <property type="entry name" value="SERINE/THREONINE/TYROSINE-INTERACTING-LIKE PROTEIN 1"/>
    <property type="match status" value="1"/>
</dbReference>
<organism evidence="2 3">
    <name type="scientific">Clavelina lepadiformis</name>
    <name type="common">Light-bulb sea squirt</name>
    <name type="synonym">Ascidia lepadiformis</name>
    <dbReference type="NCBI Taxonomy" id="159417"/>
    <lineage>
        <taxon>Eukaryota</taxon>
        <taxon>Metazoa</taxon>
        <taxon>Chordata</taxon>
        <taxon>Tunicata</taxon>
        <taxon>Ascidiacea</taxon>
        <taxon>Aplousobranchia</taxon>
        <taxon>Clavelinidae</taxon>
        <taxon>Clavelina</taxon>
    </lineage>
</organism>
<keyword evidence="3" id="KW-1185">Reference proteome</keyword>
<dbReference type="PANTHER" id="PTHR46659:SF1">
    <property type="entry name" value="SERINE_THREONINE_TYROSINE-INTERACTING-LIKE PROTEIN 1"/>
    <property type="match status" value="1"/>
</dbReference>
<gene>
    <name evidence="2" type="ORF">CVLEPA_LOCUS28431</name>
</gene>
<dbReference type="EMBL" id="CAWYQH010000141">
    <property type="protein sequence ID" value="CAK8695146.1"/>
    <property type="molecule type" value="Genomic_DNA"/>
</dbReference>
<reference evidence="2 3" key="1">
    <citation type="submission" date="2024-02" db="EMBL/GenBank/DDBJ databases">
        <authorList>
            <person name="Daric V."/>
            <person name="Darras S."/>
        </authorList>
    </citation>
    <scope>NUCLEOTIDE SEQUENCE [LARGE SCALE GENOMIC DNA]</scope>
</reference>
<evidence type="ECO:0000313" key="2">
    <source>
        <dbReference type="EMBL" id="CAK8695146.1"/>
    </source>
</evidence>
<evidence type="ECO:0000313" key="3">
    <source>
        <dbReference type="Proteomes" id="UP001642483"/>
    </source>
</evidence>
<dbReference type="InterPro" id="IPR053272">
    <property type="entry name" value="STY_interacting-like"/>
</dbReference>
<name>A0ABP0GW25_CLALP</name>
<proteinExistence type="predicted"/>
<comment type="caution">
    <text evidence="2">The sequence shown here is derived from an EMBL/GenBank/DDBJ whole genome shotgun (WGS) entry which is preliminary data.</text>
</comment>
<dbReference type="Pfam" id="PF00782">
    <property type="entry name" value="DSPc"/>
    <property type="match status" value="1"/>
</dbReference>
<dbReference type="SMART" id="SM00195">
    <property type="entry name" value="DSPc"/>
    <property type="match status" value="1"/>
</dbReference>
<feature type="domain" description="Tyrosine-protein phosphatase" evidence="1">
    <location>
        <begin position="45"/>
        <end position="173"/>
    </location>
</feature>
<protein>
    <recommendedName>
        <fullName evidence="1">Tyrosine-protein phosphatase domain-containing protein</fullName>
    </recommendedName>
</protein>
<dbReference type="InterPro" id="IPR029021">
    <property type="entry name" value="Prot-tyrosine_phosphatase-like"/>
</dbReference>
<dbReference type="Gene3D" id="3.90.190.10">
    <property type="entry name" value="Protein tyrosine phosphatase superfamily"/>
    <property type="match status" value="1"/>
</dbReference>
<evidence type="ECO:0000259" key="1">
    <source>
        <dbReference type="SMART" id="SM00195"/>
    </source>
</evidence>
<dbReference type="Proteomes" id="UP001642483">
    <property type="component" value="Unassembled WGS sequence"/>
</dbReference>
<dbReference type="SUPFAM" id="SSF52799">
    <property type="entry name" value="(Phosphotyrosine protein) phosphatases II"/>
    <property type="match status" value="1"/>
</dbReference>
<accession>A0ABP0GW25</accession>
<dbReference type="InterPro" id="IPR020422">
    <property type="entry name" value="TYR_PHOSPHATASE_DUAL_dom"/>
</dbReference>
<sequence length="173" mass="19896">MANNGSKNPVKILRGGFEDFSAMYPFLRTQKIIYTPQELDLVETFPCELLPGILYIGSSEQAQSYHIHKELKIQAHINVSKENDTIYTRDDTKAYLQIPIDDTDDNNEFSSYIEPIVNFIDVNRSNLNAILVWSKNGVSRSAAACLVYLMVYYKWTLKVGIFIICPHYKYGRK</sequence>
<dbReference type="InterPro" id="IPR000340">
    <property type="entry name" value="Dual-sp_phosphatase_cat-dom"/>
</dbReference>